<reference evidence="1" key="2">
    <citation type="submission" date="2020-11" db="EMBL/GenBank/DDBJ databases">
        <authorList>
            <person name="McCartney M.A."/>
            <person name="Auch B."/>
            <person name="Kono T."/>
            <person name="Mallez S."/>
            <person name="Becker A."/>
            <person name="Gohl D.M."/>
            <person name="Silverstein K.A.T."/>
            <person name="Koren S."/>
            <person name="Bechman K.B."/>
            <person name="Herman A."/>
            <person name="Abrahante J.E."/>
            <person name="Garbe J."/>
        </authorList>
    </citation>
    <scope>NUCLEOTIDE SEQUENCE</scope>
    <source>
        <strain evidence="1">Duluth1</strain>
        <tissue evidence="1">Whole animal</tissue>
    </source>
</reference>
<sequence>MATGGNRLVVAAFDFGTTYSGWAFSLKNDFQADPCKVQAKIWGGNPLSSLKDHVLPADLEDLYEGGVDEDLYFPYGVDGGYPGICSIEE</sequence>
<evidence type="ECO:0000313" key="2">
    <source>
        <dbReference type="Proteomes" id="UP000828390"/>
    </source>
</evidence>
<comment type="caution">
    <text evidence="1">The sequence shown here is derived from an EMBL/GenBank/DDBJ whole genome shotgun (WGS) entry which is preliminary data.</text>
</comment>
<evidence type="ECO:0000313" key="1">
    <source>
        <dbReference type="EMBL" id="KAH3736869.1"/>
    </source>
</evidence>
<dbReference type="EMBL" id="JAIWYP010000011">
    <property type="protein sequence ID" value="KAH3736869.1"/>
    <property type="molecule type" value="Genomic_DNA"/>
</dbReference>
<reference evidence="1" key="1">
    <citation type="journal article" date="2019" name="bioRxiv">
        <title>The Genome of the Zebra Mussel, Dreissena polymorpha: A Resource for Invasive Species Research.</title>
        <authorList>
            <person name="McCartney M.A."/>
            <person name="Auch B."/>
            <person name="Kono T."/>
            <person name="Mallez S."/>
            <person name="Zhang Y."/>
            <person name="Obille A."/>
            <person name="Becker A."/>
            <person name="Abrahante J.E."/>
            <person name="Garbe J."/>
            <person name="Badalamenti J.P."/>
            <person name="Herman A."/>
            <person name="Mangelson H."/>
            <person name="Liachko I."/>
            <person name="Sullivan S."/>
            <person name="Sone E.D."/>
            <person name="Koren S."/>
            <person name="Silverstein K.A.T."/>
            <person name="Beckman K.B."/>
            <person name="Gohl D.M."/>
        </authorList>
    </citation>
    <scope>NUCLEOTIDE SEQUENCE</scope>
    <source>
        <strain evidence="1">Duluth1</strain>
        <tissue evidence="1">Whole animal</tissue>
    </source>
</reference>
<name>A0A9D4HXU9_DREPO</name>
<proteinExistence type="predicted"/>
<dbReference type="AlphaFoldDB" id="A0A9D4HXU9"/>
<accession>A0A9D4HXU9</accession>
<dbReference type="Proteomes" id="UP000828390">
    <property type="component" value="Unassembled WGS sequence"/>
</dbReference>
<organism evidence="1 2">
    <name type="scientific">Dreissena polymorpha</name>
    <name type="common">Zebra mussel</name>
    <name type="synonym">Mytilus polymorpha</name>
    <dbReference type="NCBI Taxonomy" id="45954"/>
    <lineage>
        <taxon>Eukaryota</taxon>
        <taxon>Metazoa</taxon>
        <taxon>Spiralia</taxon>
        <taxon>Lophotrochozoa</taxon>
        <taxon>Mollusca</taxon>
        <taxon>Bivalvia</taxon>
        <taxon>Autobranchia</taxon>
        <taxon>Heteroconchia</taxon>
        <taxon>Euheterodonta</taxon>
        <taxon>Imparidentia</taxon>
        <taxon>Neoheterodontei</taxon>
        <taxon>Myida</taxon>
        <taxon>Dreissenoidea</taxon>
        <taxon>Dreissenidae</taxon>
        <taxon>Dreissena</taxon>
    </lineage>
</organism>
<protein>
    <submittedName>
        <fullName evidence="1">Uncharacterized protein</fullName>
    </submittedName>
</protein>
<keyword evidence="2" id="KW-1185">Reference proteome</keyword>
<gene>
    <name evidence="1" type="ORF">DPMN_043444</name>
</gene>